<organism evidence="3 4">
    <name type="scientific">Varanus komodoensis</name>
    <name type="common">Komodo dragon</name>
    <dbReference type="NCBI Taxonomy" id="61221"/>
    <lineage>
        <taxon>Eukaryota</taxon>
        <taxon>Metazoa</taxon>
        <taxon>Chordata</taxon>
        <taxon>Craniata</taxon>
        <taxon>Vertebrata</taxon>
        <taxon>Euteleostomi</taxon>
        <taxon>Lepidosauria</taxon>
        <taxon>Squamata</taxon>
        <taxon>Bifurcata</taxon>
        <taxon>Unidentata</taxon>
        <taxon>Episquamata</taxon>
        <taxon>Toxicofera</taxon>
        <taxon>Anguimorpha</taxon>
        <taxon>Paleoanguimorpha</taxon>
        <taxon>Varanoidea</taxon>
        <taxon>Varanidae</taxon>
        <taxon>Varanus</taxon>
    </lineage>
</organism>
<evidence type="ECO:0000313" key="3">
    <source>
        <dbReference type="Ensembl" id="ENSVKKP00000002264.1"/>
    </source>
</evidence>
<evidence type="ECO:0000256" key="1">
    <source>
        <dbReference type="SAM" id="MobiDB-lite"/>
    </source>
</evidence>
<dbReference type="AlphaFoldDB" id="A0A8D2ILV3"/>
<dbReference type="Gene3D" id="6.10.140.140">
    <property type="match status" value="1"/>
</dbReference>
<feature type="domain" description="KRAB" evidence="2">
    <location>
        <begin position="25"/>
        <end position="107"/>
    </location>
</feature>
<sequence>MVTSKAPSSPRVSKTLSPSLQGRSGVLPGIAVRFAEEGWALPDLDQRAPHREVKEENYGNWISLGKAAPWSGLTEIENRDYGDVLSIARGYVFTWRRKTRNDGARRTSLGSEFHRLGATAEKALLRVLTFLISFMGRISGWAETRDE</sequence>
<feature type="region of interest" description="Disordered" evidence="1">
    <location>
        <begin position="1"/>
        <end position="20"/>
    </location>
</feature>
<dbReference type="InterPro" id="IPR001909">
    <property type="entry name" value="KRAB"/>
</dbReference>
<evidence type="ECO:0000313" key="4">
    <source>
        <dbReference type="Proteomes" id="UP000694545"/>
    </source>
</evidence>
<protein>
    <recommendedName>
        <fullName evidence="2">KRAB domain-containing protein</fullName>
    </recommendedName>
</protein>
<accession>A0A8D2ILV3</accession>
<evidence type="ECO:0000259" key="2">
    <source>
        <dbReference type="PROSITE" id="PS50805"/>
    </source>
</evidence>
<dbReference type="InterPro" id="IPR036051">
    <property type="entry name" value="KRAB_dom_sf"/>
</dbReference>
<dbReference type="GO" id="GO:0006355">
    <property type="term" value="P:regulation of DNA-templated transcription"/>
    <property type="evidence" value="ECO:0007669"/>
    <property type="project" value="InterPro"/>
</dbReference>
<dbReference type="SUPFAM" id="SSF109640">
    <property type="entry name" value="KRAB domain (Kruppel-associated box)"/>
    <property type="match status" value="1"/>
</dbReference>
<name>A0A8D2ILV3_VARKO</name>
<dbReference type="PROSITE" id="PS50805">
    <property type="entry name" value="KRAB"/>
    <property type="match status" value="1"/>
</dbReference>
<reference evidence="3" key="2">
    <citation type="submission" date="2025-09" db="UniProtKB">
        <authorList>
            <consortium name="Ensembl"/>
        </authorList>
    </citation>
    <scope>IDENTIFICATION</scope>
</reference>
<dbReference type="Ensembl" id="ENSVKKT00000002336.1">
    <property type="protein sequence ID" value="ENSVKKP00000002264.1"/>
    <property type="gene ID" value="ENSVKKG00000001836.1"/>
</dbReference>
<reference evidence="3" key="1">
    <citation type="submission" date="2025-08" db="UniProtKB">
        <authorList>
            <consortium name="Ensembl"/>
        </authorList>
    </citation>
    <scope>IDENTIFICATION</scope>
</reference>
<proteinExistence type="predicted"/>
<dbReference type="Pfam" id="PF01352">
    <property type="entry name" value="KRAB"/>
    <property type="match status" value="1"/>
</dbReference>
<keyword evidence="4" id="KW-1185">Reference proteome</keyword>
<dbReference type="Proteomes" id="UP000694545">
    <property type="component" value="Unplaced"/>
</dbReference>